<comment type="caution">
    <text evidence="1">The sequence shown here is derived from an EMBL/GenBank/DDBJ whole genome shotgun (WGS) entry which is preliminary data.</text>
</comment>
<dbReference type="Pfam" id="PF14335">
    <property type="entry name" value="DUF4391"/>
    <property type="match status" value="1"/>
</dbReference>
<dbReference type="Proteomes" id="UP000323221">
    <property type="component" value="Unassembled WGS sequence"/>
</dbReference>
<proteinExistence type="predicted"/>
<accession>A0A5M8QP71</accession>
<dbReference type="InterPro" id="IPR025503">
    <property type="entry name" value="DUF4391"/>
</dbReference>
<keyword evidence="2" id="KW-1185">Reference proteome</keyword>
<gene>
    <name evidence="1" type="ORF">FQ330_00565</name>
</gene>
<dbReference type="AlphaFoldDB" id="A0A5M8QP71"/>
<dbReference type="RefSeq" id="WP_146354343.1">
    <property type="nucleotide sequence ID" value="NZ_VOIR01000011.1"/>
</dbReference>
<evidence type="ECO:0000313" key="2">
    <source>
        <dbReference type="Proteomes" id="UP000323221"/>
    </source>
</evidence>
<dbReference type="OrthoDB" id="9805811at2"/>
<organism evidence="1 2">
    <name type="scientific">Agrococcus sediminis</name>
    <dbReference type="NCBI Taxonomy" id="2599924"/>
    <lineage>
        <taxon>Bacteria</taxon>
        <taxon>Bacillati</taxon>
        <taxon>Actinomycetota</taxon>
        <taxon>Actinomycetes</taxon>
        <taxon>Micrococcales</taxon>
        <taxon>Microbacteriaceae</taxon>
        <taxon>Agrococcus</taxon>
    </lineage>
</organism>
<name>A0A5M8QP71_9MICO</name>
<sequence length="223" mass="24917">MTEAALFRWPQSAKFQRRMPKAQLERLADLQPRVRRSLTDDVREASWAYKLSPTTTGVPAGARIAEIQVIELGLKGRFVPEALIDALDSAIAHPVIFELRAGDSAMGEVLVLGATKTVSEKGALAHGPYHRSGWIDGTRDRRPLPVAPTLDALHDLLLAPLLGTERRASESVEAAERRLRAAAALDRVIAALERKMRSEPQLNRKLELRRELRSKQEERELLR</sequence>
<reference evidence="1 2" key="1">
    <citation type="submission" date="2019-08" db="EMBL/GenBank/DDBJ databases">
        <title>Agrococcus lahaulensis sp. nov., isolated from a cold desert of the Indian Himalayas.</title>
        <authorList>
            <person name="Qu J.H."/>
        </authorList>
    </citation>
    <scope>NUCLEOTIDE SEQUENCE [LARGE SCALE GENOMIC DNA]</scope>
    <source>
        <strain evidence="1 2">NS18</strain>
    </source>
</reference>
<dbReference type="EMBL" id="VOIR01000011">
    <property type="protein sequence ID" value="KAA6435962.1"/>
    <property type="molecule type" value="Genomic_DNA"/>
</dbReference>
<protein>
    <submittedName>
        <fullName evidence="1">DUF4391 family protein</fullName>
    </submittedName>
</protein>
<evidence type="ECO:0000313" key="1">
    <source>
        <dbReference type="EMBL" id="KAA6435962.1"/>
    </source>
</evidence>